<dbReference type="Proteomes" id="UP001211204">
    <property type="component" value="Chromosome"/>
</dbReference>
<dbReference type="Pfam" id="PF00072">
    <property type="entry name" value="Response_reg"/>
    <property type="match status" value="1"/>
</dbReference>
<dbReference type="CDD" id="cd17535">
    <property type="entry name" value="REC_NarL-like"/>
    <property type="match status" value="1"/>
</dbReference>
<sequence length="239" mass="27297">MNSAVKNNLIKVLLIDSQRITLWGVNELISRDPRYLICATAVTHDEAIESTRHHKPQLILLEPHFDDEDGLKLISDLLQISNSKILILTSSRNGRLLDQAIVNGARGIVSKNESPETLLKAMEKIHQGEMWLNRDATSRILEQVTRLEKNNEITPQQKALSLLTPKEEEVTRAIQLHSRNTLREIAGNLHISEHTLRNHLASIYEKVGVRNRLELYVFCGKHQKTIDPENHPKRRATDL</sequence>
<dbReference type="Pfam" id="PF00196">
    <property type="entry name" value="GerE"/>
    <property type="match status" value="1"/>
</dbReference>
<dbReference type="SUPFAM" id="SSF52172">
    <property type="entry name" value="CheY-like"/>
    <property type="match status" value="1"/>
</dbReference>
<dbReference type="InterPro" id="IPR001789">
    <property type="entry name" value="Sig_transdc_resp-reg_receiver"/>
</dbReference>
<dbReference type="InterPro" id="IPR058245">
    <property type="entry name" value="NreC/VraR/RcsB-like_REC"/>
</dbReference>
<protein>
    <submittedName>
        <fullName evidence="5">DNA-binding response regulator</fullName>
    </submittedName>
</protein>
<feature type="domain" description="Response regulatory" evidence="4">
    <location>
        <begin position="11"/>
        <end position="126"/>
    </location>
</feature>
<dbReference type="InterPro" id="IPR016032">
    <property type="entry name" value="Sig_transdc_resp-reg_C-effctor"/>
</dbReference>
<dbReference type="PANTHER" id="PTHR43214:SF38">
    <property type="entry name" value="NITRATE_NITRITE RESPONSE REGULATOR PROTEIN NARL"/>
    <property type="match status" value="1"/>
</dbReference>
<dbReference type="EMBL" id="AP026974">
    <property type="protein sequence ID" value="BDT79209.1"/>
    <property type="molecule type" value="Genomic_DNA"/>
</dbReference>
<keyword evidence="6" id="KW-1185">Reference proteome</keyword>
<dbReference type="InterPro" id="IPR011006">
    <property type="entry name" value="CheY-like_superfamily"/>
</dbReference>
<evidence type="ECO:0000259" key="4">
    <source>
        <dbReference type="PROSITE" id="PS50110"/>
    </source>
</evidence>
<dbReference type="InterPro" id="IPR000792">
    <property type="entry name" value="Tscrpt_reg_LuxR_C"/>
</dbReference>
<comment type="caution">
    <text evidence="3">Lacks conserved residue(s) required for the propagation of feature annotation.</text>
</comment>
<evidence type="ECO:0000256" key="3">
    <source>
        <dbReference type="PROSITE-ProRule" id="PRU00169"/>
    </source>
</evidence>
<evidence type="ECO:0000256" key="1">
    <source>
        <dbReference type="ARBA" id="ARBA00022553"/>
    </source>
</evidence>
<accession>A0ABN6TRU5</accession>
<dbReference type="PANTHER" id="PTHR43214">
    <property type="entry name" value="TWO-COMPONENT RESPONSE REGULATOR"/>
    <property type="match status" value="1"/>
</dbReference>
<dbReference type="SMART" id="SM00448">
    <property type="entry name" value="REC"/>
    <property type="match status" value="1"/>
</dbReference>
<dbReference type="SUPFAM" id="SSF46894">
    <property type="entry name" value="C-terminal effector domain of the bipartite response regulators"/>
    <property type="match status" value="1"/>
</dbReference>
<organism evidence="5 6">
    <name type="scientific">Polynucleobacter yangtzensis</name>
    <dbReference type="NCBI Taxonomy" id="1743159"/>
    <lineage>
        <taxon>Bacteria</taxon>
        <taxon>Pseudomonadati</taxon>
        <taxon>Pseudomonadota</taxon>
        <taxon>Betaproteobacteria</taxon>
        <taxon>Burkholderiales</taxon>
        <taxon>Burkholderiaceae</taxon>
        <taxon>Polynucleobacter</taxon>
    </lineage>
</organism>
<dbReference type="RefSeq" id="WP_281744447.1">
    <property type="nucleotide sequence ID" value="NZ_AP026974.1"/>
</dbReference>
<dbReference type="InterPro" id="IPR039420">
    <property type="entry name" value="WalR-like"/>
</dbReference>
<name>A0ABN6TRU5_9BURK</name>
<dbReference type="PROSITE" id="PS50110">
    <property type="entry name" value="RESPONSE_REGULATORY"/>
    <property type="match status" value="1"/>
</dbReference>
<gene>
    <name evidence="5" type="ORF">PKF032_10970</name>
</gene>
<dbReference type="GO" id="GO:0003677">
    <property type="term" value="F:DNA binding"/>
    <property type="evidence" value="ECO:0007669"/>
    <property type="project" value="UniProtKB-KW"/>
</dbReference>
<keyword evidence="2 5" id="KW-0238">DNA-binding</keyword>
<evidence type="ECO:0000313" key="5">
    <source>
        <dbReference type="EMBL" id="BDT79209.1"/>
    </source>
</evidence>
<reference evidence="5 6" key="1">
    <citation type="submission" date="2022-11" db="EMBL/GenBank/DDBJ databases">
        <title>Complete Genome Sequences of three Polynucleobacter sp. Subcluster PnecC Strains KF022, KF023, and KF032 Isolated from a Shallow Eutrophic Lake in Japan.</title>
        <authorList>
            <person name="Ogata Y."/>
            <person name="Watanabe K."/>
            <person name="Takemine S."/>
            <person name="Shindo C."/>
            <person name="Kurokawa R."/>
            <person name="Suda W."/>
        </authorList>
    </citation>
    <scope>NUCLEOTIDE SEQUENCE [LARGE SCALE GENOMIC DNA]</scope>
    <source>
        <strain evidence="5 6">KF032</strain>
    </source>
</reference>
<proteinExistence type="predicted"/>
<keyword evidence="1" id="KW-0597">Phosphoprotein</keyword>
<dbReference type="SMART" id="SM00421">
    <property type="entry name" value="HTH_LUXR"/>
    <property type="match status" value="1"/>
</dbReference>
<evidence type="ECO:0000313" key="6">
    <source>
        <dbReference type="Proteomes" id="UP001211204"/>
    </source>
</evidence>
<dbReference type="Gene3D" id="3.40.50.2300">
    <property type="match status" value="1"/>
</dbReference>
<evidence type="ECO:0000256" key="2">
    <source>
        <dbReference type="ARBA" id="ARBA00023125"/>
    </source>
</evidence>